<dbReference type="RefSeq" id="XP_036540266.1">
    <property type="nucleotide sequence ID" value="XM_036682223.1"/>
</dbReference>
<dbReference type="AlphaFoldDB" id="A0A8H5Q7W7"/>
<keyword evidence="3" id="KW-1185">Reference proteome</keyword>
<protein>
    <submittedName>
        <fullName evidence="2">GTPase-activating of the rho rac family (LRG1)</fullName>
    </submittedName>
</protein>
<comment type="caution">
    <text evidence="2">The sequence shown here is derived from an EMBL/GenBank/DDBJ whole genome shotgun (WGS) entry which is preliminary data.</text>
</comment>
<proteinExistence type="predicted"/>
<gene>
    <name evidence="2" type="ORF">FSUBG_4253</name>
</gene>
<dbReference type="GeneID" id="59316941"/>
<evidence type="ECO:0000313" key="3">
    <source>
        <dbReference type="Proteomes" id="UP000547976"/>
    </source>
</evidence>
<feature type="region of interest" description="Disordered" evidence="1">
    <location>
        <begin position="233"/>
        <end position="269"/>
    </location>
</feature>
<reference evidence="2 3" key="1">
    <citation type="submission" date="2020-05" db="EMBL/GenBank/DDBJ databases">
        <title>Identification and distribution of gene clusters putatively required for synthesis of sphingolipid metabolism inhibitors in phylogenetically diverse species of the filamentous fungus Fusarium.</title>
        <authorList>
            <person name="Kim H.-S."/>
            <person name="Busman M."/>
            <person name="Brown D.W."/>
            <person name="Divon H."/>
            <person name="Uhlig S."/>
            <person name="Proctor R.H."/>
        </authorList>
    </citation>
    <scope>NUCLEOTIDE SEQUENCE [LARGE SCALE GENOMIC DNA]</scope>
    <source>
        <strain evidence="2 3">NRRL 66333</strain>
    </source>
</reference>
<sequence length="306" mass="33767">MDPLSIASSVVGLTATCLSTCKKLHDLAGEYQDVPAVIAMICSESTIISIGLSELQMKILRRDDLSQAWASKTEIWTAFETALTGCMVVFSCLEAETRSLRSKNPGIWAKIKFIWNQDRLKELLGALRAQQSSITFLLNLLELETLSNIQKDIRKNAPKMKAAASEAQSLRSCNPSVKMGSESIFDNDAASLSFFHLEAVSGNAPSELDFEFDDLVINSKAYRRVFVKAQSKSRPTHVEDGDSDTETVKEVDKGPVQSQKNATSLKRDSREKVVSNTKDFSDLFCSLAQLLATVVSGVFQRITYGY</sequence>
<dbReference type="Proteomes" id="UP000547976">
    <property type="component" value="Unassembled WGS sequence"/>
</dbReference>
<organism evidence="2 3">
    <name type="scientific">Gibberella subglutinans</name>
    <name type="common">Fusarium subglutinans</name>
    <dbReference type="NCBI Taxonomy" id="42677"/>
    <lineage>
        <taxon>Eukaryota</taxon>
        <taxon>Fungi</taxon>
        <taxon>Dikarya</taxon>
        <taxon>Ascomycota</taxon>
        <taxon>Pezizomycotina</taxon>
        <taxon>Sordariomycetes</taxon>
        <taxon>Hypocreomycetidae</taxon>
        <taxon>Hypocreales</taxon>
        <taxon>Nectriaceae</taxon>
        <taxon>Fusarium</taxon>
        <taxon>Fusarium fujikuroi species complex</taxon>
    </lineage>
</organism>
<feature type="compositionally biased region" description="Basic and acidic residues" evidence="1">
    <location>
        <begin position="236"/>
        <end position="253"/>
    </location>
</feature>
<name>A0A8H5Q7W7_GIBSU</name>
<evidence type="ECO:0000313" key="2">
    <source>
        <dbReference type="EMBL" id="KAF5609098.1"/>
    </source>
</evidence>
<dbReference type="OrthoDB" id="5365701at2759"/>
<accession>A0A8H5Q7W7</accession>
<evidence type="ECO:0000256" key="1">
    <source>
        <dbReference type="SAM" id="MobiDB-lite"/>
    </source>
</evidence>
<dbReference type="EMBL" id="JAAOAV010000038">
    <property type="protein sequence ID" value="KAF5609098.1"/>
    <property type="molecule type" value="Genomic_DNA"/>
</dbReference>